<organism evidence="3 4">
    <name type="scientific">Accipiter nisus</name>
    <name type="common">Eurasian sparrowhawk</name>
    <dbReference type="NCBI Taxonomy" id="211598"/>
    <lineage>
        <taxon>Eukaryota</taxon>
        <taxon>Metazoa</taxon>
        <taxon>Chordata</taxon>
        <taxon>Craniata</taxon>
        <taxon>Vertebrata</taxon>
        <taxon>Euteleostomi</taxon>
        <taxon>Archelosauria</taxon>
        <taxon>Archosauria</taxon>
        <taxon>Dinosauria</taxon>
        <taxon>Saurischia</taxon>
        <taxon>Theropoda</taxon>
        <taxon>Coelurosauria</taxon>
        <taxon>Aves</taxon>
        <taxon>Neognathae</taxon>
        <taxon>Neoaves</taxon>
        <taxon>Telluraves</taxon>
        <taxon>Accipitrimorphae</taxon>
        <taxon>Accipitriformes</taxon>
        <taxon>Accipitridae</taxon>
        <taxon>Accipitrinae</taxon>
        <taxon>Accipiter</taxon>
    </lineage>
</organism>
<reference evidence="3" key="2">
    <citation type="submission" date="2025-09" db="UniProtKB">
        <authorList>
            <consortium name="Ensembl"/>
        </authorList>
    </citation>
    <scope>IDENTIFICATION</scope>
</reference>
<evidence type="ECO:0000256" key="2">
    <source>
        <dbReference type="SAM" id="Phobius"/>
    </source>
</evidence>
<reference evidence="3" key="1">
    <citation type="submission" date="2025-08" db="UniProtKB">
        <authorList>
            <consortium name="Ensembl"/>
        </authorList>
    </citation>
    <scope>IDENTIFICATION</scope>
</reference>
<dbReference type="Proteomes" id="UP000694541">
    <property type="component" value="Unplaced"/>
</dbReference>
<feature type="region of interest" description="Disordered" evidence="1">
    <location>
        <begin position="186"/>
        <end position="205"/>
    </location>
</feature>
<evidence type="ECO:0000313" key="3">
    <source>
        <dbReference type="Ensembl" id="ENSANIP00000004066.1"/>
    </source>
</evidence>
<keyword evidence="2" id="KW-1133">Transmembrane helix</keyword>
<feature type="compositionally biased region" description="Low complexity" evidence="1">
    <location>
        <begin position="153"/>
        <end position="162"/>
    </location>
</feature>
<dbReference type="Ensembl" id="ENSANIT00000004202.1">
    <property type="protein sequence ID" value="ENSANIP00000004066.1"/>
    <property type="gene ID" value="ENSANIG00000002761.1"/>
</dbReference>
<keyword evidence="2" id="KW-0812">Transmembrane</keyword>
<keyword evidence="2" id="KW-0472">Membrane</keyword>
<name>A0A8B9M972_9AVES</name>
<dbReference type="AlphaFoldDB" id="A0A8B9M972"/>
<keyword evidence="4" id="KW-1185">Reference proteome</keyword>
<proteinExistence type="predicted"/>
<evidence type="ECO:0000313" key="4">
    <source>
        <dbReference type="Proteomes" id="UP000694541"/>
    </source>
</evidence>
<feature type="transmembrane region" description="Helical" evidence="2">
    <location>
        <begin position="99"/>
        <end position="116"/>
    </location>
</feature>
<sequence>VQGQKRNIGYFDNLEANSRNVTNSVTLPTKTSNQNFVATVIGNKSCYFFAILDQLDSNTLPDGRVGLFSFYLYPHFLQNDPLGVRGAAEGVGLQRRAQVGLLVLLVVPLLVAAMAAELPGGAEASALPCGTEPERDEVGRPRRRTPLPGPRRGGPAACGHPRLTWGGGAAGPGRVAPEWVMAAALPPMRAAGGPRAGGRPAALER</sequence>
<accession>A0A8B9M972</accession>
<feature type="region of interest" description="Disordered" evidence="1">
    <location>
        <begin position="123"/>
        <end position="170"/>
    </location>
</feature>
<evidence type="ECO:0000256" key="1">
    <source>
        <dbReference type="SAM" id="MobiDB-lite"/>
    </source>
</evidence>
<protein>
    <submittedName>
        <fullName evidence="3">Uncharacterized protein</fullName>
    </submittedName>
</protein>